<dbReference type="RefSeq" id="WP_204820426.1">
    <property type="nucleotide sequence ID" value="NZ_JANHOF010000007.1"/>
</dbReference>
<reference evidence="1 2" key="1">
    <citation type="submission" date="2024-09" db="EMBL/GenBank/DDBJ databases">
        <authorList>
            <person name="Sun Q."/>
            <person name="Mori K."/>
        </authorList>
    </citation>
    <scope>NUCLEOTIDE SEQUENCE [LARGE SCALE GENOMIC DNA]</scope>
    <source>
        <strain evidence="1 2">CCM 4839</strain>
    </source>
</reference>
<dbReference type="Proteomes" id="UP001589818">
    <property type="component" value="Unassembled WGS sequence"/>
</dbReference>
<evidence type="ECO:0008006" key="3">
    <source>
        <dbReference type="Google" id="ProtNLM"/>
    </source>
</evidence>
<comment type="caution">
    <text evidence="1">The sequence shown here is derived from an EMBL/GenBank/DDBJ whole genome shotgun (WGS) entry which is preliminary data.</text>
</comment>
<organism evidence="1 2">
    <name type="scientific">Paenibacillus mendelii</name>
    <dbReference type="NCBI Taxonomy" id="206163"/>
    <lineage>
        <taxon>Bacteria</taxon>
        <taxon>Bacillati</taxon>
        <taxon>Bacillota</taxon>
        <taxon>Bacilli</taxon>
        <taxon>Bacillales</taxon>
        <taxon>Paenibacillaceae</taxon>
        <taxon>Paenibacillus</taxon>
    </lineage>
</organism>
<evidence type="ECO:0000313" key="1">
    <source>
        <dbReference type="EMBL" id="MFC0392090.1"/>
    </source>
</evidence>
<protein>
    <recommendedName>
        <fullName evidence="3">DUF4320 domain-containing protein</fullName>
    </recommendedName>
</protein>
<sequence length="124" mass="13874">MTAIIVILVVCSLLTASWTVTKVVRGIRVHNERNLQRKAILADGTPAQAVINSIQQTNAQMDDQPEVLLDLTITKQDGEVVHTVVKTFIPIVHIPMFQKGCTIEVKYMMIDNEQKFEVVGTYLP</sequence>
<gene>
    <name evidence="1" type="ORF">ACFFJ8_12030</name>
</gene>
<accession>A0ABV6J881</accession>
<proteinExistence type="predicted"/>
<evidence type="ECO:0000313" key="2">
    <source>
        <dbReference type="Proteomes" id="UP001589818"/>
    </source>
</evidence>
<name>A0ABV6J881_9BACL</name>
<dbReference type="EMBL" id="JBHLVF010000013">
    <property type="protein sequence ID" value="MFC0392090.1"/>
    <property type="molecule type" value="Genomic_DNA"/>
</dbReference>
<keyword evidence="2" id="KW-1185">Reference proteome</keyword>